<dbReference type="Gene3D" id="3.40.50.300">
    <property type="entry name" value="P-loop containing nucleotide triphosphate hydrolases"/>
    <property type="match status" value="1"/>
</dbReference>
<keyword evidence="3" id="KW-0411">Iron-sulfur</keyword>
<dbReference type="InterPro" id="IPR002586">
    <property type="entry name" value="CobQ/CobB/MinD/ParA_Nub-bd_dom"/>
</dbReference>
<dbReference type="PROSITE" id="PS00198">
    <property type="entry name" value="4FE4S_FER_1"/>
    <property type="match status" value="1"/>
</dbReference>
<evidence type="ECO:0000256" key="3">
    <source>
        <dbReference type="ARBA" id="ARBA00023014"/>
    </source>
</evidence>
<evidence type="ECO:0000313" key="5">
    <source>
        <dbReference type="EMBL" id="OAA31608.1"/>
    </source>
</evidence>
<keyword evidence="6" id="KW-1185">Reference proteome</keyword>
<dbReference type="EMBL" id="JFHK01000003">
    <property type="protein sequence ID" value="OAA31608.1"/>
    <property type="molecule type" value="Genomic_DNA"/>
</dbReference>
<keyword evidence="1" id="KW-0479">Metal-binding</keyword>
<accession>A0A182C849</accession>
<dbReference type="OrthoDB" id="9794954at2"/>
<keyword evidence="2" id="KW-0408">Iron</keyword>
<dbReference type="GO" id="GO:0046872">
    <property type="term" value="F:metal ion binding"/>
    <property type="evidence" value="ECO:0007669"/>
    <property type="project" value="UniProtKB-KW"/>
</dbReference>
<proteinExistence type="predicted"/>
<name>A0A182C849_9BACT</name>
<dbReference type="STRING" id="1453497.AT15_05925"/>
<dbReference type="CDD" id="cd03110">
    <property type="entry name" value="SIMIBI_bact_arch"/>
    <property type="match status" value="1"/>
</dbReference>
<gene>
    <name evidence="5" type="ORF">AT15_05925</name>
</gene>
<dbReference type="PROSITE" id="PS51379">
    <property type="entry name" value="4FE4S_FER_2"/>
    <property type="match status" value="2"/>
</dbReference>
<dbReference type="PANTHER" id="PTHR43534">
    <property type="entry name" value="MIND SUPERFAMILY P-LOOP ATPASE CONTAINING AN INSERTED FERREDOXIN DOMAIN"/>
    <property type="match status" value="1"/>
</dbReference>
<dbReference type="AlphaFoldDB" id="A0A182C849"/>
<dbReference type="RefSeq" id="WP_068345946.1">
    <property type="nucleotide sequence ID" value="NZ_JFHK01000003.1"/>
</dbReference>
<evidence type="ECO:0000256" key="2">
    <source>
        <dbReference type="ARBA" id="ARBA00023004"/>
    </source>
</evidence>
<evidence type="ECO:0000313" key="6">
    <source>
        <dbReference type="Proteomes" id="UP000077339"/>
    </source>
</evidence>
<dbReference type="PANTHER" id="PTHR43534:SF1">
    <property type="entry name" value="4FE-4S CLUSTER CONTAINING PARA FAMILY ATPASE PROTEIN"/>
    <property type="match status" value="1"/>
</dbReference>
<reference evidence="5 6" key="1">
    <citation type="submission" date="2014-02" db="EMBL/GenBank/DDBJ databases">
        <title>Kosmotoga genome sequencing.</title>
        <authorList>
            <person name="Pollo S.M."/>
            <person name="Charchuk R."/>
            <person name="Nesbo C.L."/>
        </authorList>
    </citation>
    <scope>NUCLEOTIDE SEQUENCE [LARGE SCALE GENOMIC DNA]</scope>
    <source>
        <strain evidence="5 6">S304</strain>
    </source>
</reference>
<dbReference type="InterPro" id="IPR017896">
    <property type="entry name" value="4Fe4S_Fe-S-bd"/>
</dbReference>
<sequence length="287" mass="31266">MKQIAVVSGKGGTGKTTLSGSLSFLFKNHVMADCDVDAPNLHLLMEPKLKETHEYYGGKKAEIEGHRCTSCGICMNTCRFSAIIPGTPYRVDPYACEGCNACVLTCPEEAITLKESKSGDYFLSKAGELPLSHALLTPGEETSGGLIAEVRKLALKVAEQEEHDYVVIDGAPGIGCAASSSITGVNYVVIVAEPTISGMHDLQRIVETTRHFMRKFGIVINKFDLNTVKTDEIANWCNKEKIEILGNIPFDPEVRNSAIRAEPVVKNKNSAAAKAIKEIYYRLLDLI</sequence>
<dbReference type="PATRIC" id="fig|1453497.3.peg.1182"/>
<dbReference type="GO" id="GO:0051536">
    <property type="term" value="F:iron-sulfur cluster binding"/>
    <property type="evidence" value="ECO:0007669"/>
    <property type="project" value="UniProtKB-KW"/>
</dbReference>
<comment type="caution">
    <text evidence="5">The sequence shown here is derived from an EMBL/GenBank/DDBJ whole genome shotgun (WGS) entry which is preliminary data.</text>
</comment>
<dbReference type="SUPFAM" id="SSF52540">
    <property type="entry name" value="P-loop containing nucleoside triphosphate hydrolases"/>
    <property type="match status" value="1"/>
</dbReference>
<dbReference type="Gene3D" id="3.30.70.20">
    <property type="match status" value="1"/>
</dbReference>
<dbReference type="Proteomes" id="UP000077339">
    <property type="component" value="Unassembled WGS sequence"/>
</dbReference>
<feature type="domain" description="4Fe-4S ferredoxin-type" evidence="4">
    <location>
        <begin position="87"/>
        <end position="116"/>
    </location>
</feature>
<dbReference type="InterPro" id="IPR027417">
    <property type="entry name" value="P-loop_NTPase"/>
</dbReference>
<evidence type="ECO:0000256" key="1">
    <source>
        <dbReference type="ARBA" id="ARBA00022723"/>
    </source>
</evidence>
<dbReference type="Pfam" id="PF00037">
    <property type="entry name" value="Fer4"/>
    <property type="match status" value="1"/>
</dbReference>
<organism evidence="5 6">
    <name type="scientific">Kosmotoga arenicorallina S304</name>
    <dbReference type="NCBI Taxonomy" id="1453497"/>
    <lineage>
        <taxon>Bacteria</taxon>
        <taxon>Thermotogati</taxon>
        <taxon>Thermotogota</taxon>
        <taxon>Thermotogae</taxon>
        <taxon>Kosmotogales</taxon>
        <taxon>Kosmotogaceae</taxon>
        <taxon>Kosmotoga</taxon>
    </lineage>
</organism>
<feature type="domain" description="4Fe-4S ferredoxin-type" evidence="4">
    <location>
        <begin position="59"/>
        <end position="83"/>
    </location>
</feature>
<protein>
    <submittedName>
        <fullName evidence="5">(4Fe-4S)-binding protein</fullName>
    </submittedName>
</protein>
<dbReference type="Pfam" id="PF01656">
    <property type="entry name" value="CbiA"/>
    <property type="match status" value="1"/>
</dbReference>
<dbReference type="InterPro" id="IPR017900">
    <property type="entry name" value="4Fe4S_Fe_S_CS"/>
</dbReference>
<evidence type="ECO:0000259" key="4">
    <source>
        <dbReference type="PROSITE" id="PS51379"/>
    </source>
</evidence>